<feature type="domain" description="Cyclin-like" evidence="7">
    <location>
        <begin position="260"/>
        <end position="346"/>
    </location>
</feature>
<evidence type="ECO:0000256" key="2">
    <source>
        <dbReference type="ARBA" id="ARBA00022618"/>
    </source>
</evidence>
<dbReference type="EMBL" id="JADFTS010000007">
    <property type="protein sequence ID" value="KAF9597648.1"/>
    <property type="molecule type" value="Genomic_DNA"/>
</dbReference>
<gene>
    <name evidence="8" type="ORF">IFM89_020408</name>
</gene>
<dbReference type="SUPFAM" id="SSF47954">
    <property type="entry name" value="Cyclin-like"/>
    <property type="match status" value="1"/>
</dbReference>
<evidence type="ECO:0000259" key="7">
    <source>
        <dbReference type="SMART" id="SM00385"/>
    </source>
</evidence>
<organism evidence="8 9">
    <name type="scientific">Coptis chinensis</name>
    <dbReference type="NCBI Taxonomy" id="261450"/>
    <lineage>
        <taxon>Eukaryota</taxon>
        <taxon>Viridiplantae</taxon>
        <taxon>Streptophyta</taxon>
        <taxon>Embryophyta</taxon>
        <taxon>Tracheophyta</taxon>
        <taxon>Spermatophyta</taxon>
        <taxon>Magnoliopsida</taxon>
        <taxon>Ranunculales</taxon>
        <taxon>Ranunculaceae</taxon>
        <taxon>Coptidoideae</taxon>
        <taxon>Coptis</taxon>
    </lineage>
</organism>
<feature type="region of interest" description="Disordered" evidence="6">
    <location>
        <begin position="398"/>
        <end position="425"/>
    </location>
</feature>
<evidence type="ECO:0000313" key="9">
    <source>
        <dbReference type="Proteomes" id="UP000631114"/>
    </source>
</evidence>
<proteinExistence type="inferred from homology"/>
<keyword evidence="2" id="KW-0132">Cell division</keyword>
<dbReference type="InterPro" id="IPR013763">
    <property type="entry name" value="Cyclin-like_dom"/>
</dbReference>
<protein>
    <recommendedName>
        <fullName evidence="7">Cyclin-like domain-containing protein</fullName>
    </recommendedName>
</protein>
<comment type="caution">
    <text evidence="8">The sequence shown here is derived from an EMBL/GenBank/DDBJ whole genome shotgun (WGS) entry which is preliminary data.</text>
</comment>
<evidence type="ECO:0000256" key="4">
    <source>
        <dbReference type="ARBA" id="ARBA00023306"/>
    </source>
</evidence>
<keyword evidence="1" id="KW-0813">Transport</keyword>
<dbReference type="InterPro" id="IPR048258">
    <property type="entry name" value="Cyclins_cyclin-box"/>
</dbReference>
<dbReference type="Gene3D" id="1.10.472.10">
    <property type="entry name" value="Cyclin-like"/>
    <property type="match status" value="1"/>
</dbReference>
<dbReference type="GO" id="GO:0051301">
    <property type="term" value="P:cell division"/>
    <property type="evidence" value="ECO:0007669"/>
    <property type="project" value="UniProtKB-KW"/>
</dbReference>
<keyword evidence="3 5" id="KW-0195">Cyclin</keyword>
<dbReference type="PANTHER" id="PTHR19241">
    <property type="entry name" value="ATP-BINDING CASSETTE TRANSPORTER"/>
    <property type="match status" value="1"/>
</dbReference>
<dbReference type="Pfam" id="PF00134">
    <property type="entry name" value="Cyclin_N"/>
    <property type="match status" value="1"/>
</dbReference>
<dbReference type="AlphaFoldDB" id="A0A835HGD3"/>
<comment type="similarity">
    <text evidence="5">Belongs to the cyclin family.</text>
</comment>
<reference evidence="8 9" key="1">
    <citation type="submission" date="2020-10" db="EMBL/GenBank/DDBJ databases">
        <title>The Coptis chinensis genome and diversification of protoberbering-type alkaloids.</title>
        <authorList>
            <person name="Wang B."/>
            <person name="Shu S."/>
            <person name="Song C."/>
            <person name="Liu Y."/>
        </authorList>
    </citation>
    <scope>NUCLEOTIDE SEQUENCE [LARGE SCALE GENOMIC DNA]</scope>
    <source>
        <strain evidence="8">HL-2020</strain>
        <tissue evidence="8">Leaf</tissue>
    </source>
</reference>
<keyword evidence="4" id="KW-0131">Cell cycle</keyword>
<evidence type="ECO:0000256" key="6">
    <source>
        <dbReference type="SAM" id="MobiDB-lite"/>
    </source>
</evidence>
<keyword evidence="9" id="KW-1185">Reference proteome</keyword>
<dbReference type="OrthoDB" id="1934866at2759"/>
<dbReference type="FunFam" id="1.10.472.10:FF:000001">
    <property type="entry name" value="G2/mitotic-specific cyclin"/>
    <property type="match status" value="1"/>
</dbReference>
<sequence>MDMEWMNLFHGGIRAYQSIFGRSKENVITEYFLKILGLDICADTMVGNVMIRGEMLVGPTKAFFMDEISHGPDKFHDFPDCERDSVVVHILGGTAMIALLQPAPETYDLFDDIVLLSMDILCTGVLVRMFLSSLNHWDSNVLPEGSCGLLAVKGVDGRGIDVNPITRPNEEFSRHDNFQTTKRSTENNNKKQIVVVVDGHIVGKEVLCNNGRLLKNVTLRGQSPRSKAACGITNKPKDAIIDIDAADVDNHLAMRDILVEWLIEVHNKFELMHETLYLTVHIVDRYLSMRSVSRKILRLIGMSAMLIASKYEEIGHRELALTQDELIRYYSSRYDRRNTSALDNYKEVVGIEVDHGYCNDQSFLSQCAKYNGFPFSFAYLSNISNKLFQDTAIPTTRYPDTDAGGDMRKVDTETRKSQYPTSTSA</sequence>
<feature type="compositionally biased region" description="Basic and acidic residues" evidence="6">
    <location>
        <begin position="405"/>
        <end position="416"/>
    </location>
</feature>
<dbReference type="InterPro" id="IPR006671">
    <property type="entry name" value="Cyclin_N"/>
</dbReference>
<evidence type="ECO:0000313" key="8">
    <source>
        <dbReference type="EMBL" id="KAF9597648.1"/>
    </source>
</evidence>
<dbReference type="SMART" id="SM00385">
    <property type="entry name" value="CYCLIN"/>
    <property type="match status" value="1"/>
</dbReference>
<accession>A0A835HGD3</accession>
<dbReference type="InterPro" id="IPR036915">
    <property type="entry name" value="Cyclin-like_sf"/>
</dbReference>
<dbReference type="Proteomes" id="UP000631114">
    <property type="component" value="Unassembled WGS sequence"/>
</dbReference>
<evidence type="ECO:0000256" key="1">
    <source>
        <dbReference type="ARBA" id="ARBA00022448"/>
    </source>
</evidence>
<evidence type="ECO:0000256" key="5">
    <source>
        <dbReference type="RuleBase" id="RU000383"/>
    </source>
</evidence>
<dbReference type="PROSITE" id="PS00292">
    <property type="entry name" value="CYCLINS"/>
    <property type="match status" value="1"/>
</dbReference>
<name>A0A835HGD3_9MAGN</name>
<evidence type="ECO:0000256" key="3">
    <source>
        <dbReference type="ARBA" id="ARBA00023127"/>
    </source>
</evidence>